<accession>A0ABX6NAE4</accession>
<dbReference type="Pfam" id="PF01627">
    <property type="entry name" value="Hpt"/>
    <property type="match status" value="1"/>
</dbReference>
<evidence type="ECO:0000313" key="5">
    <source>
        <dbReference type="Proteomes" id="UP000501130"/>
    </source>
</evidence>
<name>A0ABX6NAE4_9BURK</name>
<protein>
    <recommendedName>
        <fullName evidence="3">HPt domain-containing protein</fullName>
    </recommendedName>
</protein>
<dbReference type="EMBL" id="CP053084">
    <property type="protein sequence ID" value="QJR30951.1"/>
    <property type="molecule type" value="Genomic_DNA"/>
</dbReference>
<keyword evidence="1" id="KW-0902">Two-component regulatory system</keyword>
<reference evidence="4 5" key="1">
    <citation type="submission" date="2020-05" db="EMBL/GenBank/DDBJ databases">
        <title>Compete genome of Limnobacter sp. SAORIC-580.</title>
        <authorList>
            <person name="Song J."/>
            <person name="Cho J.-C."/>
        </authorList>
    </citation>
    <scope>NUCLEOTIDE SEQUENCE [LARGE SCALE GENOMIC DNA]</scope>
    <source>
        <strain evidence="4 5">SAORIC-580</strain>
    </source>
</reference>
<dbReference type="Proteomes" id="UP000501130">
    <property type="component" value="Chromosome"/>
</dbReference>
<gene>
    <name evidence="4" type="ORF">HKT17_15195</name>
</gene>
<dbReference type="RefSeq" id="WP_171101235.1">
    <property type="nucleotide sequence ID" value="NZ_CP053084.1"/>
</dbReference>
<evidence type="ECO:0000259" key="3">
    <source>
        <dbReference type="PROSITE" id="PS50894"/>
    </source>
</evidence>
<feature type="domain" description="HPt" evidence="3">
    <location>
        <begin position="22"/>
        <end position="118"/>
    </location>
</feature>
<keyword evidence="5" id="KW-1185">Reference proteome</keyword>
<evidence type="ECO:0000256" key="2">
    <source>
        <dbReference type="PROSITE-ProRule" id="PRU00110"/>
    </source>
</evidence>
<dbReference type="Gene3D" id="1.20.120.160">
    <property type="entry name" value="HPT domain"/>
    <property type="match status" value="1"/>
</dbReference>
<organism evidence="4 5">
    <name type="scientific">Limnobacter profundi</name>
    <dbReference type="NCBI Taxonomy" id="2732163"/>
    <lineage>
        <taxon>Bacteria</taxon>
        <taxon>Pseudomonadati</taxon>
        <taxon>Pseudomonadota</taxon>
        <taxon>Betaproteobacteria</taxon>
        <taxon>Burkholderiales</taxon>
        <taxon>Burkholderiaceae</taxon>
        <taxon>Limnobacter</taxon>
    </lineage>
</organism>
<dbReference type="InterPro" id="IPR008207">
    <property type="entry name" value="Sig_transdc_His_kin_Hpt_dom"/>
</dbReference>
<evidence type="ECO:0000313" key="4">
    <source>
        <dbReference type="EMBL" id="QJR30951.1"/>
    </source>
</evidence>
<sequence>MDLSNLSTEIDLETTLDRLCGDSALLLEILDLFLDEFATEQTNLLGRVHVGDYAGLASKAHYFKGVAQNLGLLKFLPEVQLLEQAAKQNDSTSCVQALNSLHEIACRILAIRKNMQAA</sequence>
<dbReference type="SUPFAM" id="SSF47226">
    <property type="entry name" value="Histidine-containing phosphotransfer domain, HPT domain"/>
    <property type="match status" value="1"/>
</dbReference>
<dbReference type="PROSITE" id="PS50894">
    <property type="entry name" value="HPT"/>
    <property type="match status" value="1"/>
</dbReference>
<keyword evidence="2" id="KW-0597">Phosphoprotein</keyword>
<proteinExistence type="predicted"/>
<feature type="modified residue" description="Phosphohistidine" evidence="2">
    <location>
        <position position="61"/>
    </location>
</feature>
<dbReference type="InterPro" id="IPR036641">
    <property type="entry name" value="HPT_dom_sf"/>
</dbReference>
<evidence type="ECO:0000256" key="1">
    <source>
        <dbReference type="ARBA" id="ARBA00023012"/>
    </source>
</evidence>